<name>A0AAU9LF81_9ASTR</name>
<comment type="caution">
    <text evidence="1">The sequence shown here is derived from an EMBL/GenBank/DDBJ whole genome shotgun (WGS) entry which is preliminary data.</text>
</comment>
<dbReference type="AlphaFoldDB" id="A0AAU9LF81"/>
<evidence type="ECO:0000313" key="2">
    <source>
        <dbReference type="Proteomes" id="UP001157418"/>
    </source>
</evidence>
<accession>A0AAU9LF81</accession>
<organism evidence="1 2">
    <name type="scientific">Lactuca virosa</name>
    <dbReference type="NCBI Taxonomy" id="75947"/>
    <lineage>
        <taxon>Eukaryota</taxon>
        <taxon>Viridiplantae</taxon>
        <taxon>Streptophyta</taxon>
        <taxon>Embryophyta</taxon>
        <taxon>Tracheophyta</taxon>
        <taxon>Spermatophyta</taxon>
        <taxon>Magnoliopsida</taxon>
        <taxon>eudicotyledons</taxon>
        <taxon>Gunneridae</taxon>
        <taxon>Pentapetalae</taxon>
        <taxon>asterids</taxon>
        <taxon>campanulids</taxon>
        <taxon>Asterales</taxon>
        <taxon>Asteraceae</taxon>
        <taxon>Cichorioideae</taxon>
        <taxon>Cichorieae</taxon>
        <taxon>Lactucinae</taxon>
        <taxon>Lactuca</taxon>
    </lineage>
</organism>
<keyword evidence="2" id="KW-1185">Reference proteome</keyword>
<protein>
    <submittedName>
        <fullName evidence="1">Uncharacterized protein</fullName>
    </submittedName>
</protein>
<gene>
    <name evidence="1" type="ORF">LVIROSA_LOCUS27</name>
</gene>
<evidence type="ECO:0000313" key="1">
    <source>
        <dbReference type="EMBL" id="CAH1411971.1"/>
    </source>
</evidence>
<reference evidence="1 2" key="1">
    <citation type="submission" date="2022-01" db="EMBL/GenBank/DDBJ databases">
        <authorList>
            <person name="Xiong W."/>
            <person name="Schranz E."/>
        </authorList>
    </citation>
    <scope>NUCLEOTIDE SEQUENCE [LARGE SCALE GENOMIC DNA]</scope>
</reference>
<dbReference type="EMBL" id="CAKMRJ010000001">
    <property type="protein sequence ID" value="CAH1411971.1"/>
    <property type="molecule type" value="Genomic_DNA"/>
</dbReference>
<dbReference type="Proteomes" id="UP001157418">
    <property type="component" value="Unassembled WGS sequence"/>
</dbReference>
<proteinExistence type="predicted"/>
<sequence length="85" mass="9494">MTTKRATKFMSYDISSSSSVTAATLEAFMPPFLAAHSRGLLERHLLAIVTSPLLPRCRRRQRLLLRRDEVVEIGRPAVALLPFAS</sequence>